<evidence type="ECO:0000313" key="10">
    <source>
        <dbReference type="Proteomes" id="UP000009022"/>
    </source>
</evidence>
<dbReference type="PROSITE" id="PS01159">
    <property type="entry name" value="WW_DOMAIN_1"/>
    <property type="match status" value="1"/>
</dbReference>
<dbReference type="InterPro" id="IPR051583">
    <property type="entry name" value="YAP1"/>
</dbReference>
<evidence type="ECO:0000256" key="7">
    <source>
        <dbReference type="SAM" id="MobiDB-lite"/>
    </source>
</evidence>
<keyword evidence="4" id="KW-0010">Activator</keyword>
<dbReference type="GeneID" id="6749280"/>
<protein>
    <recommendedName>
        <fullName evidence="8">WW domain-containing protein</fullName>
    </recommendedName>
</protein>
<dbReference type="Gene3D" id="2.20.70.10">
    <property type="match status" value="1"/>
</dbReference>
<keyword evidence="3" id="KW-0963">Cytoplasm</keyword>
<dbReference type="STRING" id="10228.B3RLX5"/>
<comment type="subcellular location">
    <subcellularLocation>
        <location evidence="2">Cytoplasm</location>
    </subcellularLocation>
    <subcellularLocation>
        <location evidence="1">Nucleus</location>
    </subcellularLocation>
</comment>
<dbReference type="GO" id="GO:0045944">
    <property type="term" value="P:positive regulation of transcription by RNA polymerase II"/>
    <property type="evidence" value="ECO:0000318"/>
    <property type="project" value="GO_Central"/>
</dbReference>
<feature type="compositionally biased region" description="Low complexity" evidence="7">
    <location>
        <begin position="90"/>
        <end position="101"/>
    </location>
</feature>
<dbReference type="InParanoid" id="B3RLX5"/>
<dbReference type="CDD" id="cd00201">
    <property type="entry name" value="WW"/>
    <property type="match status" value="1"/>
</dbReference>
<dbReference type="eggNOG" id="KOG0940">
    <property type="taxonomic scope" value="Eukaryota"/>
</dbReference>
<keyword evidence="10" id="KW-1185">Reference proteome</keyword>
<dbReference type="PANTHER" id="PTHR17616:SF8">
    <property type="entry name" value="TRANSCRIPTIONAL COACTIVATOR YORKIE"/>
    <property type="match status" value="1"/>
</dbReference>
<feature type="coiled-coil region" evidence="6">
    <location>
        <begin position="265"/>
        <end position="306"/>
    </location>
</feature>
<dbReference type="PhylomeDB" id="B3RLX5"/>
<dbReference type="SMART" id="SM00456">
    <property type="entry name" value="WW"/>
    <property type="match status" value="1"/>
</dbReference>
<evidence type="ECO:0000256" key="2">
    <source>
        <dbReference type="ARBA" id="ARBA00004496"/>
    </source>
</evidence>
<organism evidence="9 10">
    <name type="scientific">Trichoplax adhaerens</name>
    <name type="common">Trichoplax reptans</name>
    <dbReference type="NCBI Taxonomy" id="10228"/>
    <lineage>
        <taxon>Eukaryota</taxon>
        <taxon>Metazoa</taxon>
        <taxon>Placozoa</taxon>
        <taxon>Uniplacotomia</taxon>
        <taxon>Trichoplacea</taxon>
        <taxon>Trichoplacidae</taxon>
        <taxon>Trichoplax</taxon>
    </lineage>
</organism>
<sequence>MDQKPQPVVHERHDSKEELERLFNVLNSQNNPTVPMRDRRLPYSFFQGPTRPYDSNNTTATLSTDNNFGVGDSIVHPRIKSSPASFPYHNNNSDMTNSNNSAFQHRNQPLHPKHHSSSAAFRNENAHSNKSFPADVNYKNLINPNVAMRQLPMARFDDKCSIINCQTFSLKLLNYGIVCTWRPVQQNGLHIRGGSGSGLHPNNGPMQAKLPDGWEKAFTPEGQVYFVNHITRTTSWNDPRRSMMQAQSPNPVIQSPLKTTYDLPNDKAMQELQMMQLERKHLEQKREEMLRKESEIKRQIETYQRQQIPVGRTEQLLHRPGLATTAAPNGIPNHNPGLIKREPSSPSPMQIDYPTPQHNSLPTDIQANLSQGQMLNYRGGNISINNQLANGGFNNQIMSENNEPDIEELIQSLSTSAQDLDIEATLIDRDAIAKIESDLVNTEPDWY</sequence>
<evidence type="ECO:0000256" key="5">
    <source>
        <dbReference type="ARBA" id="ARBA00023242"/>
    </source>
</evidence>
<dbReference type="GO" id="GO:0003713">
    <property type="term" value="F:transcription coactivator activity"/>
    <property type="evidence" value="ECO:0000318"/>
    <property type="project" value="GO_Central"/>
</dbReference>
<evidence type="ECO:0000256" key="6">
    <source>
        <dbReference type="SAM" id="Coils"/>
    </source>
</evidence>
<accession>B3RLX5</accession>
<dbReference type="PROSITE" id="PS50020">
    <property type="entry name" value="WW_DOMAIN_2"/>
    <property type="match status" value="1"/>
</dbReference>
<evidence type="ECO:0000313" key="9">
    <source>
        <dbReference type="EMBL" id="EDV28863.1"/>
    </source>
</evidence>
<gene>
    <name evidence="9" type="ORF">TRIADDRAFT_52157</name>
</gene>
<dbReference type="SUPFAM" id="SSF51045">
    <property type="entry name" value="WW domain"/>
    <property type="match status" value="1"/>
</dbReference>
<dbReference type="Gene3D" id="6.20.430.10">
    <property type="match status" value="1"/>
</dbReference>
<dbReference type="CTD" id="6749280"/>
<evidence type="ECO:0000259" key="8">
    <source>
        <dbReference type="PROSITE" id="PS50020"/>
    </source>
</evidence>
<dbReference type="FunFam" id="2.20.70.10:FF:000012">
    <property type="entry name" value="transcriptional coactivator YAP1 isoform X2"/>
    <property type="match status" value="1"/>
</dbReference>
<dbReference type="KEGG" id="tad:TRIADDRAFT_52157"/>
<dbReference type="Proteomes" id="UP000009022">
    <property type="component" value="Unassembled WGS sequence"/>
</dbReference>
<dbReference type="InterPro" id="IPR001202">
    <property type="entry name" value="WW_dom"/>
</dbReference>
<feature type="domain" description="WW" evidence="8">
    <location>
        <begin position="208"/>
        <end position="241"/>
    </location>
</feature>
<dbReference type="OrthoDB" id="2020426at2759"/>
<evidence type="ECO:0000256" key="1">
    <source>
        <dbReference type="ARBA" id="ARBA00004123"/>
    </source>
</evidence>
<dbReference type="RefSeq" id="XP_002108065.1">
    <property type="nucleotide sequence ID" value="XM_002108029.1"/>
</dbReference>
<proteinExistence type="predicted"/>
<dbReference type="Pfam" id="PF00397">
    <property type="entry name" value="WW"/>
    <property type="match status" value="1"/>
</dbReference>
<dbReference type="PANTHER" id="PTHR17616">
    <property type="entry name" value="YES-ASSOCIATED PROTEIN YAP1 FAMILY MEMBER"/>
    <property type="match status" value="1"/>
</dbReference>
<dbReference type="EMBL" id="DS985241">
    <property type="protein sequence ID" value="EDV28863.1"/>
    <property type="molecule type" value="Genomic_DNA"/>
</dbReference>
<evidence type="ECO:0000256" key="3">
    <source>
        <dbReference type="ARBA" id="ARBA00022490"/>
    </source>
</evidence>
<dbReference type="GO" id="GO:0005634">
    <property type="term" value="C:nucleus"/>
    <property type="evidence" value="ECO:0007669"/>
    <property type="project" value="UniProtKB-SubCell"/>
</dbReference>
<name>B3RLX5_TRIAD</name>
<dbReference type="InterPro" id="IPR036020">
    <property type="entry name" value="WW_dom_sf"/>
</dbReference>
<feature type="region of interest" description="Disordered" evidence="7">
    <location>
        <begin position="82"/>
        <end position="117"/>
    </location>
</feature>
<evidence type="ECO:0000256" key="4">
    <source>
        <dbReference type="ARBA" id="ARBA00023159"/>
    </source>
</evidence>
<dbReference type="HOGENOM" id="CLU_613000_0_0_1"/>
<keyword evidence="5" id="KW-0539">Nucleus</keyword>
<dbReference type="AlphaFoldDB" id="B3RLX5"/>
<keyword evidence="6" id="KW-0175">Coiled coil</keyword>
<dbReference type="GO" id="GO:0005737">
    <property type="term" value="C:cytoplasm"/>
    <property type="evidence" value="ECO:0007669"/>
    <property type="project" value="UniProtKB-SubCell"/>
</dbReference>
<dbReference type="GO" id="GO:0035329">
    <property type="term" value="P:hippo signaling"/>
    <property type="evidence" value="ECO:0000318"/>
    <property type="project" value="GO_Central"/>
</dbReference>
<reference evidence="9 10" key="1">
    <citation type="journal article" date="2008" name="Nature">
        <title>The Trichoplax genome and the nature of placozoans.</title>
        <authorList>
            <person name="Srivastava M."/>
            <person name="Begovic E."/>
            <person name="Chapman J."/>
            <person name="Putnam N.H."/>
            <person name="Hellsten U."/>
            <person name="Kawashima T."/>
            <person name="Kuo A."/>
            <person name="Mitros T."/>
            <person name="Salamov A."/>
            <person name="Carpenter M.L."/>
            <person name="Signorovitch A.Y."/>
            <person name="Moreno M.A."/>
            <person name="Kamm K."/>
            <person name="Grimwood J."/>
            <person name="Schmutz J."/>
            <person name="Shapiro H."/>
            <person name="Grigoriev I.V."/>
            <person name="Buss L.W."/>
            <person name="Schierwater B."/>
            <person name="Dellaporta S.L."/>
            <person name="Rokhsar D.S."/>
        </authorList>
    </citation>
    <scope>NUCLEOTIDE SEQUENCE [LARGE SCALE GENOMIC DNA]</scope>
    <source>
        <strain evidence="9 10">Grell-BS-1999</strain>
    </source>
</reference>
<dbReference type="FunCoup" id="B3RLX5">
    <property type="interactions" value="663"/>
</dbReference>